<protein>
    <submittedName>
        <fullName evidence="2">Uncharacterized protein</fullName>
    </submittedName>
</protein>
<evidence type="ECO:0000256" key="1">
    <source>
        <dbReference type="SAM" id="Phobius"/>
    </source>
</evidence>
<feature type="transmembrane region" description="Helical" evidence="1">
    <location>
        <begin position="6"/>
        <end position="28"/>
    </location>
</feature>
<dbReference type="RefSeq" id="WP_128945640.1">
    <property type="nucleotide sequence ID" value="NZ_LBJM01000055.1"/>
</dbReference>
<proteinExistence type="predicted"/>
<accession>A0A4Q0SHH7</accession>
<comment type="caution">
    <text evidence="2">The sequence shown here is derived from an EMBL/GenBank/DDBJ whole genome shotgun (WGS) entry which is preliminary data.</text>
</comment>
<keyword evidence="1" id="KW-1133">Transmembrane helix</keyword>
<organism evidence="2 3">
    <name type="scientific">Bradyrhizobium zhanjiangense</name>
    <dbReference type="NCBI Taxonomy" id="1325107"/>
    <lineage>
        <taxon>Bacteria</taxon>
        <taxon>Pseudomonadati</taxon>
        <taxon>Pseudomonadota</taxon>
        <taxon>Alphaproteobacteria</taxon>
        <taxon>Hyphomicrobiales</taxon>
        <taxon>Nitrobacteraceae</taxon>
        <taxon>Bradyrhizobium</taxon>
    </lineage>
</organism>
<dbReference type="AlphaFoldDB" id="A0A4Q0SHH7"/>
<keyword evidence="1" id="KW-0472">Membrane</keyword>
<reference evidence="2 3" key="1">
    <citation type="submission" date="2015-04" db="EMBL/GenBank/DDBJ databases">
        <title>Comparative genomics of rhizobia nodulating Arachis hypogaea in China.</title>
        <authorList>
            <person name="Li Y."/>
        </authorList>
    </citation>
    <scope>NUCLEOTIDE SEQUENCE [LARGE SCALE GENOMIC DNA]</scope>
    <source>
        <strain evidence="2 3">CCBAU 51787</strain>
    </source>
</reference>
<evidence type="ECO:0000313" key="3">
    <source>
        <dbReference type="Proteomes" id="UP000290565"/>
    </source>
</evidence>
<dbReference type="Proteomes" id="UP000290565">
    <property type="component" value="Unassembled WGS sequence"/>
</dbReference>
<name>A0A4Q0SHH7_9BRAD</name>
<sequence>MRILRLIAVVIGIVAALAFGLPMFFHFYRPLPNLAAGISSLSTDAEARSEFTGRLSQKFPVGSPDAALKAELDREGWGPIYMDKINDRKPPDQYVRFKRHVSLLFVEVATVVWRSDDNGNLIEIRGGYFRDSSFKQG</sequence>
<keyword evidence="1" id="KW-0812">Transmembrane</keyword>
<dbReference type="EMBL" id="LBJM01000055">
    <property type="protein sequence ID" value="RXH39013.1"/>
    <property type="molecule type" value="Genomic_DNA"/>
</dbReference>
<evidence type="ECO:0000313" key="2">
    <source>
        <dbReference type="EMBL" id="RXH39013.1"/>
    </source>
</evidence>
<gene>
    <name evidence="2" type="ORF">XH94_20125</name>
</gene>